<dbReference type="HOGENOM" id="CLU_305544_0_0_1"/>
<reference evidence="3" key="1">
    <citation type="journal article" date="2013" name="Nature">
        <title>Pan genome of the phytoplankton Emiliania underpins its global distribution.</title>
        <authorList>
            <person name="Read B.A."/>
            <person name="Kegel J."/>
            <person name="Klute M.J."/>
            <person name="Kuo A."/>
            <person name="Lefebvre S.C."/>
            <person name="Maumus F."/>
            <person name="Mayer C."/>
            <person name="Miller J."/>
            <person name="Monier A."/>
            <person name="Salamov A."/>
            <person name="Young J."/>
            <person name="Aguilar M."/>
            <person name="Claverie J.M."/>
            <person name="Frickenhaus S."/>
            <person name="Gonzalez K."/>
            <person name="Herman E.K."/>
            <person name="Lin Y.C."/>
            <person name="Napier J."/>
            <person name="Ogata H."/>
            <person name="Sarno A.F."/>
            <person name="Shmutz J."/>
            <person name="Schroeder D."/>
            <person name="de Vargas C."/>
            <person name="Verret F."/>
            <person name="von Dassow P."/>
            <person name="Valentin K."/>
            <person name="Van de Peer Y."/>
            <person name="Wheeler G."/>
            <person name="Dacks J.B."/>
            <person name="Delwiche C.F."/>
            <person name="Dyhrman S.T."/>
            <person name="Glockner G."/>
            <person name="John U."/>
            <person name="Richards T."/>
            <person name="Worden A.Z."/>
            <person name="Zhang X."/>
            <person name="Grigoriev I.V."/>
            <person name="Allen A.E."/>
            <person name="Bidle K."/>
            <person name="Borodovsky M."/>
            <person name="Bowler C."/>
            <person name="Brownlee C."/>
            <person name="Cock J.M."/>
            <person name="Elias M."/>
            <person name="Gladyshev V.N."/>
            <person name="Groth M."/>
            <person name="Guda C."/>
            <person name="Hadaegh A."/>
            <person name="Iglesias-Rodriguez M.D."/>
            <person name="Jenkins J."/>
            <person name="Jones B.M."/>
            <person name="Lawson T."/>
            <person name="Leese F."/>
            <person name="Lindquist E."/>
            <person name="Lobanov A."/>
            <person name="Lomsadze A."/>
            <person name="Malik S.B."/>
            <person name="Marsh M.E."/>
            <person name="Mackinder L."/>
            <person name="Mock T."/>
            <person name="Mueller-Roeber B."/>
            <person name="Pagarete A."/>
            <person name="Parker M."/>
            <person name="Probert I."/>
            <person name="Quesneville H."/>
            <person name="Raines C."/>
            <person name="Rensing S.A."/>
            <person name="Riano-Pachon D.M."/>
            <person name="Richier S."/>
            <person name="Rokitta S."/>
            <person name="Shiraiwa Y."/>
            <person name="Soanes D.M."/>
            <person name="van der Giezen M."/>
            <person name="Wahlund T.M."/>
            <person name="Williams B."/>
            <person name="Wilson W."/>
            <person name="Wolfe G."/>
            <person name="Wurch L.L."/>
        </authorList>
    </citation>
    <scope>NUCLEOTIDE SEQUENCE</scope>
</reference>
<dbReference type="Gene3D" id="3.30.420.10">
    <property type="entry name" value="Ribonuclease H-like superfamily/Ribonuclease H"/>
    <property type="match status" value="1"/>
</dbReference>
<evidence type="ECO:0000313" key="3">
    <source>
        <dbReference type="Proteomes" id="UP000013827"/>
    </source>
</evidence>
<protein>
    <submittedName>
        <fullName evidence="2">Uncharacterized protein</fullName>
    </submittedName>
</protein>
<dbReference type="Proteomes" id="UP000013827">
    <property type="component" value="Unassembled WGS sequence"/>
</dbReference>
<reference evidence="2" key="2">
    <citation type="submission" date="2024-10" db="UniProtKB">
        <authorList>
            <consortium name="EnsemblProtists"/>
        </authorList>
    </citation>
    <scope>IDENTIFICATION</scope>
</reference>
<feature type="region of interest" description="Disordered" evidence="1">
    <location>
        <begin position="486"/>
        <end position="507"/>
    </location>
</feature>
<name>A0A0D3KU07_EMIH1</name>
<dbReference type="EnsemblProtists" id="EOD39242">
    <property type="protein sequence ID" value="EOD39242"/>
    <property type="gene ID" value="EMIHUDRAFT_108988"/>
</dbReference>
<dbReference type="PaxDb" id="2903-EOD39242"/>
<evidence type="ECO:0000313" key="2">
    <source>
        <dbReference type="EnsemblProtists" id="EOD39242"/>
    </source>
</evidence>
<sequence length="971" mass="101162">MFTDLASDSAEHREATPCFRNGERVFGAPITGTWLEAQQARVRAIDPNGYVFSFDIFHDKSEKFGRSFYPVYIVSNHLSLDEKRNPINWRLLALWPILHFDQSPPLGETQKRRQRANYITALLDTLLRTEELTDAMQNGMDIGDARVWPILQLSILDHPEKCQDAKCNQLRCETAARALSRFPQIDGGSALLGAPGTGALADVGGVGLAGFGAADAVCLADFGTVGATGFGAADGVGLGLGSLELLAPPEVCAAGCAPPRRTITGAVPLRFGAASASSPAFRFAGTGALAAVGGVGLAGFGAADDVCLADFGTVGATGFGAADGVGLADFGTVGATGFGAADGVGLGLGSLELLAPPEVCAAGRLCKCSDRKNDTRGGGRTQQQGALQRLLPSDELPSLSPDSEIHDRGLLVDADFARAAGVTHDPSEPLSVVISSLGPAQPPTLRDPPGMQLGSAYGQSRAGAAALADASTSLSLSAIPAPALSCSTPASATPSPPGFAASPSAAEQPIAESAGFPVILRPASEPSLGGPSGTQLQHTTPGQEVFSLAARFPTLVVNYVGARERREEFCAAILEAKEMARGHGSAPAWRSDLVPTAGADASEEEKKRAVKDKNAFNSKVSAFKLLLDAIVLDSGALKPGGVDYPSITRCIRLLSGTTGAKKWGEEVRKSYENGADGYGEKSAARAAYEGVRGGSEEERLAAARSFRDAVLDALREEPSLSSFADAGGAPGAASSSLTPLKRGRDESVLARFLAVDPGASERSATGVADFTFADGLCSSIRATSFMPRGTHVQKKKRVATEISALLDAVKPVCVFLEECYPPVGGYKYKLMELNHALRFAVVEACEERDVPCYMVNASTWLSHIGVSYPSGAKDEAKKKLVLVGAEPKGGGERGGLLSALGLRHDSIPFDMKRHDAADAVAIGLAGLAGKRDGYKKEKHVVTIKPRLPEGSSEPPRLGSPSQLEFVELSQL</sequence>
<accession>A0A0D3KU07</accession>
<dbReference type="RefSeq" id="XP_005791671.1">
    <property type="nucleotide sequence ID" value="XM_005791614.1"/>
</dbReference>
<keyword evidence="3" id="KW-1185">Reference proteome</keyword>
<dbReference type="KEGG" id="ehx:EMIHUDRAFT_108988"/>
<dbReference type="InterPro" id="IPR036397">
    <property type="entry name" value="RNaseH_sf"/>
</dbReference>
<evidence type="ECO:0000256" key="1">
    <source>
        <dbReference type="SAM" id="MobiDB-lite"/>
    </source>
</evidence>
<organism evidence="2 3">
    <name type="scientific">Emiliania huxleyi (strain CCMP1516)</name>
    <dbReference type="NCBI Taxonomy" id="280463"/>
    <lineage>
        <taxon>Eukaryota</taxon>
        <taxon>Haptista</taxon>
        <taxon>Haptophyta</taxon>
        <taxon>Prymnesiophyceae</taxon>
        <taxon>Isochrysidales</taxon>
        <taxon>Noelaerhabdaceae</taxon>
        <taxon>Emiliania</taxon>
    </lineage>
</organism>
<proteinExistence type="predicted"/>
<feature type="region of interest" description="Disordered" evidence="1">
    <location>
        <begin position="944"/>
        <end position="971"/>
    </location>
</feature>
<dbReference type="AlphaFoldDB" id="A0A0D3KU07"/>
<feature type="compositionally biased region" description="Low complexity" evidence="1">
    <location>
        <begin position="486"/>
        <end position="506"/>
    </location>
</feature>
<dbReference type="GeneID" id="17284512"/>
<dbReference type="GO" id="GO:0003676">
    <property type="term" value="F:nucleic acid binding"/>
    <property type="evidence" value="ECO:0007669"/>
    <property type="project" value="InterPro"/>
</dbReference>